<dbReference type="Proteomes" id="UP000775213">
    <property type="component" value="Unassembled WGS sequence"/>
</dbReference>
<name>A0AAV7HCF6_DENCH</name>
<gene>
    <name evidence="1" type="ORF">IEQ34_003795</name>
</gene>
<evidence type="ECO:0000313" key="2">
    <source>
        <dbReference type="Proteomes" id="UP000775213"/>
    </source>
</evidence>
<sequence>MAVRRVSDPDFLIGLFKSRSFVDALYGSPSSGCFPELRHCSFRGLPSLWISKEEIMALSIPFQFALAGFFPTRRPSLDVILKFFFNLKLNAELLTKEKREANDRSYALCGPTHSYSQTKHRYRFAR</sequence>
<protein>
    <submittedName>
        <fullName evidence="1">Uncharacterized protein</fullName>
    </submittedName>
</protein>
<dbReference type="EMBL" id="JAGFBR010000005">
    <property type="protein sequence ID" value="KAH0466557.1"/>
    <property type="molecule type" value="Genomic_DNA"/>
</dbReference>
<reference evidence="1 2" key="1">
    <citation type="journal article" date="2021" name="Hortic Res">
        <title>Chromosome-scale assembly of the Dendrobium chrysotoxum genome enhances the understanding of orchid evolution.</title>
        <authorList>
            <person name="Zhang Y."/>
            <person name="Zhang G.Q."/>
            <person name="Zhang D."/>
            <person name="Liu X.D."/>
            <person name="Xu X.Y."/>
            <person name="Sun W.H."/>
            <person name="Yu X."/>
            <person name="Zhu X."/>
            <person name="Wang Z.W."/>
            <person name="Zhao X."/>
            <person name="Zhong W.Y."/>
            <person name="Chen H."/>
            <person name="Yin W.L."/>
            <person name="Huang T."/>
            <person name="Niu S.C."/>
            <person name="Liu Z.J."/>
        </authorList>
    </citation>
    <scope>NUCLEOTIDE SEQUENCE [LARGE SCALE GENOMIC DNA]</scope>
    <source>
        <strain evidence="1">Lindl</strain>
    </source>
</reference>
<comment type="caution">
    <text evidence="1">The sequence shown here is derived from an EMBL/GenBank/DDBJ whole genome shotgun (WGS) entry which is preliminary data.</text>
</comment>
<keyword evidence="2" id="KW-1185">Reference proteome</keyword>
<accession>A0AAV7HCF6</accession>
<evidence type="ECO:0000313" key="1">
    <source>
        <dbReference type="EMBL" id="KAH0466557.1"/>
    </source>
</evidence>
<organism evidence="1 2">
    <name type="scientific">Dendrobium chrysotoxum</name>
    <name type="common">Orchid</name>
    <dbReference type="NCBI Taxonomy" id="161865"/>
    <lineage>
        <taxon>Eukaryota</taxon>
        <taxon>Viridiplantae</taxon>
        <taxon>Streptophyta</taxon>
        <taxon>Embryophyta</taxon>
        <taxon>Tracheophyta</taxon>
        <taxon>Spermatophyta</taxon>
        <taxon>Magnoliopsida</taxon>
        <taxon>Liliopsida</taxon>
        <taxon>Asparagales</taxon>
        <taxon>Orchidaceae</taxon>
        <taxon>Epidendroideae</taxon>
        <taxon>Malaxideae</taxon>
        <taxon>Dendrobiinae</taxon>
        <taxon>Dendrobium</taxon>
    </lineage>
</organism>
<dbReference type="AlphaFoldDB" id="A0AAV7HCF6"/>
<proteinExistence type="predicted"/>